<evidence type="ECO:0000313" key="5">
    <source>
        <dbReference type="Proteomes" id="UP000006666"/>
    </source>
</evidence>
<evidence type="ECO:0000313" key="4">
    <source>
        <dbReference type="EMBL" id="ACV06670.1"/>
    </source>
</evidence>
<keyword evidence="4" id="KW-0132">Cell division</keyword>
<accession>C7NIN2</accession>
<dbReference type="Proteomes" id="UP000006666">
    <property type="component" value="Chromosome"/>
</dbReference>
<evidence type="ECO:0000256" key="1">
    <source>
        <dbReference type="ARBA" id="ARBA00004370"/>
    </source>
</evidence>
<name>C7NIN2_KYTSD</name>
<dbReference type="HOGENOM" id="CLU_1132442_0_0_11"/>
<dbReference type="InterPro" id="IPR034746">
    <property type="entry name" value="POTRA"/>
</dbReference>
<dbReference type="KEGG" id="kse:Ksed_16550"/>
<dbReference type="STRING" id="478801.Ksed_16550"/>
<keyword evidence="2" id="KW-0472">Membrane</keyword>
<gene>
    <name evidence="4" type="ordered locus">Ksed_16550</name>
</gene>
<sequence>MGALIAVLLALGAAWVALGSQWWVVRSVDVRVEAPPSTAPWSEQVADPAQVQRVSGIRVGDRVATLPRSEARERLEEVPGVAAADVGRGLTGTVVLELQLEEAVATRARGDEQEVLASSGEVITTVPDGAAPGGEEGGGTPALPELQLADGVPEGQADQAVSRAVGTLAVMSDETRQEVREYRASESGLATLLPDSRVVHWGHVTDEADLHERERSVRAILAEQSPAPGATLDATQRGTVVVHEG</sequence>
<organism evidence="4 5">
    <name type="scientific">Kytococcus sedentarius (strain ATCC 14392 / DSM 20547 / JCM 11482 / CCUG 33030 / NBRC 15357 / NCTC 11040 / CCM 314 / 541)</name>
    <name type="common">Micrococcus sedentarius</name>
    <dbReference type="NCBI Taxonomy" id="478801"/>
    <lineage>
        <taxon>Bacteria</taxon>
        <taxon>Bacillati</taxon>
        <taxon>Actinomycetota</taxon>
        <taxon>Actinomycetes</taxon>
        <taxon>Micrococcales</taxon>
        <taxon>Kytococcaceae</taxon>
        <taxon>Kytococcus</taxon>
    </lineage>
</organism>
<dbReference type="PROSITE" id="PS51779">
    <property type="entry name" value="POTRA"/>
    <property type="match status" value="1"/>
</dbReference>
<keyword evidence="4" id="KW-0131">Cell cycle</keyword>
<evidence type="ECO:0000259" key="3">
    <source>
        <dbReference type="PROSITE" id="PS51779"/>
    </source>
</evidence>
<proteinExistence type="predicted"/>
<dbReference type="GO" id="GO:0051301">
    <property type="term" value="P:cell division"/>
    <property type="evidence" value="ECO:0007669"/>
    <property type="project" value="UniProtKB-KW"/>
</dbReference>
<evidence type="ECO:0000256" key="2">
    <source>
        <dbReference type="ARBA" id="ARBA00023136"/>
    </source>
</evidence>
<protein>
    <submittedName>
        <fullName evidence="4">Cell division septal protein</fullName>
    </submittedName>
</protein>
<dbReference type="GO" id="GO:0016020">
    <property type="term" value="C:membrane"/>
    <property type="evidence" value="ECO:0007669"/>
    <property type="project" value="UniProtKB-SubCell"/>
</dbReference>
<reference evidence="4 5" key="1">
    <citation type="journal article" date="2009" name="Stand. Genomic Sci.">
        <title>Complete genome sequence of Kytococcus sedentarius type strain (541).</title>
        <authorList>
            <person name="Sims D."/>
            <person name="Brettin T."/>
            <person name="Detter J.C."/>
            <person name="Han C."/>
            <person name="Lapidus A."/>
            <person name="Copeland A."/>
            <person name="Glavina Del Rio T."/>
            <person name="Nolan M."/>
            <person name="Chen F."/>
            <person name="Lucas S."/>
            <person name="Tice H."/>
            <person name="Cheng J.F."/>
            <person name="Bruce D."/>
            <person name="Goodwin L."/>
            <person name="Pitluck S."/>
            <person name="Ovchinnikova G."/>
            <person name="Pati A."/>
            <person name="Ivanova N."/>
            <person name="Mavrommatis K."/>
            <person name="Chen A."/>
            <person name="Palaniappan K."/>
            <person name="D'haeseleer P."/>
            <person name="Chain P."/>
            <person name="Bristow J."/>
            <person name="Eisen J.A."/>
            <person name="Markowitz V."/>
            <person name="Hugenholtz P."/>
            <person name="Schneider S."/>
            <person name="Goker M."/>
            <person name="Pukall R."/>
            <person name="Kyrpides N.C."/>
            <person name="Klenk H.P."/>
        </authorList>
    </citation>
    <scope>NUCLEOTIDE SEQUENCE [LARGE SCALE GENOMIC DNA]</scope>
    <source>
        <strain evidence="5">ATCC 14392 / DSM 20547 / JCM 11482 / CCUG 33030 / NBRC 15357 / NCTC 11040 / CCM 314 / 541</strain>
    </source>
</reference>
<keyword evidence="5" id="KW-1185">Reference proteome</keyword>
<dbReference type="AlphaFoldDB" id="C7NIN2"/>
<dbReference type="EMBL" id="CP001686">
    <property type="protein sequence ID" value="ACV06670.1"/>
    <property type="molecule type" value="Genomic_DNA"/>
</dbReference>
<comment type="subcellular location">
    <subcellularLocation>
        <location evidence="1">Membrane</location>
    </subcellularLocation>
</comment>
<feature type="domain" description="POTRA" evidence="3">
    <location>
        <begin position="23"/>
        <end position="103"/>
    </location>
</feature>